<dbReference type="EMBL" id="BSYR01000003">
    <property type="protein sequence ID" value="GMI65180.1"/>
    <property type="molecule type" value="Genomic_DNA"/>
</dbReference>
<dbReference type="PANTHER" id="PTHR46288">
    <property type="entry name" value="PHORBOL-ESTER/DAG-TYPE DOMAIN-CONTAINING PROTEIN"/>
    <property type="match status" value="1"/>
</dbReference>
<evidence type="ECO:0000313" key="1">
    <source>
        <dbReference type="EMBL" id="GMI65180.1"/>
    </source>
</evidence>
<dbReference type="InterPro" id="IPR046349">
    <property type="entry name" value="C1-like_sf"/>
</dbReference>
<comment type="caution">
    <text evidence="1">The sequence shown here is derived from an EMBL/GenBank/DDBJ whole genome shotgun (WGS) entry which is preliminary data.</text>
</comment>
<dbReference type="PANTHER" id="PTHR46288:SF27">
    <property type="entry name" value="CYSTEINE_HISTIDINE-RICH C1 DOMAIN FAMILY PROTEIN"/>
    <property type="match status" value="1"/>
</dbReference>
<dbReference type="AlphaFoldDB" id="A0A9W7LJ03"/>
<dbReference type="Proteomes" id="UP001165190">
    <property type="component" value="Unassembled WGS sequence"/>
</dbReference>
<protein>
    <recommendedName>
        <fullName evidence="3">Phorbol-ester/DAG-type domain-containing protein</fullName>
    </recommendedName>
</protein>
<name>A0A9W7LJ03_HIBTR</name>
<dbReference type="OrthoDB" id="1744448at2759"/>
<accession>A0A9W7LJ03</accession>
<evidence type="ECO:0000313" key="2">
    <source>
        <dbReference type="Proteomes" id="UP001165190"/>
    </source>
</evidence>
<keyword evidence="2" id="KW-1185">Reference proteome</keyword>
<gene>
    <name evidence="1" type="ORF">HRI_000187300</name>
</gene>
<organism evidence="1 2">
    <name type="scientific">Hibiscus trionum</name>
    <name type="common">Flower of an hour</name>
    <dbReference type="NCBI Taxonomy" id="183268"/>
    <lineage>
        <taxon>Eukaryota</taxon>
        <taxon>Viridiplantae</taxon>
        <taxon>Streptophyta</taxon>
        <taxon>Embryophyta</taxon>
        <taxon>Tracheophyta</taxon>
        <taxon>Spermatophyta</taxon>
        <taxon>Magnoliopsida</taxon>
        <taxon>eudicotyledons</taxon>
        <taxon>Gunneridae</taxon>
        <taxon>Pentapetalae</taxon>
        <taxon>rosids</taxon>
        <taxon>malvids</taxon>
        <taxon>Malvales</taxon>
        <taxon>Malvaceae</taxon>
        <taxon>Malvoideae</taxon>
        <taxon>Hibiscus</taxon>
    </lineage>
</organism>
<evidence type="ECO:0008006" key="3">
    <source>
        <dbReference type="Google" id="ProtNLM"/>
    </source>
</evidence>
<proteinExistence type="predicted"/>
<sequence length="210" mass="24306">MEFQHFLHKHKLSSKEFEEKHMEQCMGCMDIIVCPAYCCRECGEFGMHKSCAELPPQIQKHTVHPHPLGFNMVDIFVCDACKRLTLSLISCRCMYCEFKLDFKCAMSIFNDENEIGKLDHQGTTVHHFCQCHPHQLIRCMLSSTTEVEKTTWKQMNLCCRACNLELLGTALLIHVYACLPCSFSIHESCMNEMPTQVRRSPFHPHHVLLP</sequence>
<reference evidence="1" key="1">
    <citation type="submission" date="2023-05" db="EMBL/GenBank/DDBJ databases">
        <title>Genome and transcriptome analyses reveal genes involved in the formation of fine ridges on petal epidermal cells in Hibiscus trionum.</title>
        <authorList>
            <person name="Koshimizu S."/>
            <person name="Masuda S."/>
            <person name="Ishii T."/>
            <person name="Shirasu K."/>
            <person name="Hoshino A."/>
            <person name="Arita M."/>
        </authorList>
    </citation>
    <scope>NUCLEOTIDE SEQUENCE</scope>
    <source>
        <strain evidence="1">Hamamatsu line</strain>
    </source>
</reference>
<dbReference type="SUPFAM" id="SSF57889">
    <property type="entry name" value="Cysteine-rich domain"/>
    <property type="match status" value="1"/>
</dbReference>